<accession>A0A1C2DA12</accession>
<dbReference type="Proteomes" id="UP000095143">
    <property type="component" value="Unassembled WGS sequence"/>
</dbReference>
<dbReference type="CDD" id="cd05232">
    <property type="entry name" value="UDP_G4E_4_SDR_e"/>
    <property type="match status" value="1"/>
</dbReference>
<feature type="domain" description="NAD-dependent epimerase/dehydratase" evidence="3">
    <location>
        <begin position="5"/>
        <end position="228"/>
    </location>
</feature>
<evidence type="ECO:0000256" key="2">
    <source>
        <dbReference type="ARBA" id="ARBA00007637"/>
    </source>
</evidence>
<evidence type="ECO:0000256" key="1">
    <source>
        <dbReference type="ARBA" id="ARBA00005125"/>
    </source>
</evidence>
<dbReference type="Pfam" id="PF01370">
    <property type="entry name" value="Epimerase"/>
    <property type="match status" value="1"/>
</dbReference>
<gene>
    <name evidence="4" type="ORF">BBI10_25740</name>
</gene>
<dbReference type="AlphaFoldDB" id="A0A1C2DA12"/>
<protein>
    <recommendedName>
        <fullName evidence="3">NAD-dependent epimerase/dehydratase domain-containing protein</fullName>
    </recommendedName>
</protein>
<organism evidence="4 5">
    <name type="scientific">Pseudomonas graminis</name>
    <dbReference type="NCBI Taxonomy" id="158627"/>
    <lineage>
        <taxon>Bacteria</taxon>
        <taxon>Pseudomonadati</taxon>
        <taxon>Pseudomonadota</taxon>
        <taxon>Gammaproteobacteria</taxon>
        <taxon>Pseudomonadales</taxon>
        <taxon>Pseudomonadaceae</taxon>
        <taxon>Pseudomonas</taxon>
    </lineage>
</organism>
<comment type="similarity">
    <text evidence="2">Belongs to the NAD(P)-dependent epimerase/dehydratase family.</text>
</comment>
<dbReference type="SUPFAM" id="SSF51735">
    <property type="entry name" value="NAD(P)-binding Rossmann-fold domains"/>
    <property type="match status" value="1"/>
</dbReference>
<dbReference type="InterPro" id="IPR001509">
    <property type="entry name" value="Epimerase_deHydtase"/>
</dbReference>
<evidence type="ECO:0000313" key="5">
    <source>
        <dbReference type="Proteomes" id="UP000095143"/>
    </source>
</evidence>
<dbReference type="EMBL" id="MDEN01000069">
    <property type="protein sequence ID" value="OCX11579.1"/>
    <property type="molecule type" value="Genomic_DNA"/>
</dbReference>
<dbReference type="PANTHER" id="PTHR43000">
    <property type="entry name" value="DTDP-D-GLUCOSE 4,6-DEHYDRATASE-RELATED"/>
    <property type="match status" value="1"/>
</dbReference>
<dbReference type="RefSeq" id="WP_065992990.1">
    <property type="nucleotide sequence ID" value="NZ_MDEN01000069.1"/>
</dbReference>
<dbReference type="Gene3D" id="3.40.50.720">
    <property type="entry name" value="NAD(P)-binding Rossmann-like Domain"/>
    <property type="match status" value="1"/>
</dbReference>
<evidence type="ECO:0000259" key="3">
    <source>
        <dbReference type="Pfam" id="PF01370"/>
    </source>
</evidence>
<reference evidence="4 5" key="1">
    <citation type="submission" date="2016-08" db="EMBL/GenBank/DDBJ databases">
        <title>Whole genome sequence of Pseudomonas graminis strain UASWS1507, a potential biological control agent for agriculture.</title>
        <authorList>
            <person name="Crovadore J."/>
            <person name="Calmin G."/>
            <person name="Chablais R."/>
            <person name="Cochard B."/>
            <person name="Lefort F."/>
        </authorList>
    </citation>
    <scope>NUCLEOTIDE SEQUENCE [LARGE SCALE GENOMIC DNA]</scope>
    <source>
        <strain evidence="4 5">UASWS1507</strain>
    </source>
</reference>
<sequence length="322" mass="34564">MTRKILVTGSSGFLGTALVDHLAHLPDTHIVAVSRRAMPHYSANVTTAAVAGLTADTPWQAVLHDVDTVVHAAARVHLMHDTAADPLSLYREVNTLGTLNLAEQAAAAGVRRFIFISTIKVNGESTARGQCFRPCDAPNPSDPYAISKHEAEQGLLALAKTSAMEVVIIRPVLVYGPGVKANFLQLMRTLRKGVPLPLGSVNNARSLVSLDNLIDLIRVCIDHPAAANQVFLVSDGQDLSTTELAARLKSHIGASGWLIPVPESLIMLGASLLGRTSAAERVLGSLRVDISKNRERLQWQPPVSVEDGLKKTVEHFLVTDRA</sequence>
<proteinExistence type="inferred from homology"/>
<name>A0A1C2DA12_9PSED</name>
<evidence type="ECO:0000313" key="4">
    <source>
        <dbReference type="EMBL" id="OCX11579.1"/>
    </source>
</evidence>
<dbReference type="InterPro" id="IPR036291">
    <property type="entry name" value="NAD(P)-bd_dom_sf"/>
</dbReference>
<comment type="caution">
    <text evidence="4">The sequence shown here is derived from an EMBL/GenBank/DDBJ whole genome shotgun (WGS) entry which is preliminary data.</text>
</comment>
<comment type="pathway">
    <text evidence="1">Bacterial outer membrane biogenesis; LPS O-antigen biosynthesis.</text>
</comment>
<dbReference type="OrthoDB" id="9801056at2"/>